<keyword evidence="2" id="KW-1185">Reference proteome</keyword>
<organism evidence="1 2">
    <name type="scientific">Pedobacter africanus</name>
    <dbReference type="NCBI Taxonomy" id="151894"/>
    <lineage>
        <taxon>Bacteria</taxon>
        <taxon>Pseudomonadati</taxon>
        <taxon>Bacteroidota</taxon>
        <taxon>Sphingobacteriia</taxon>
        <taxon>Sphingobacteriales</taxon>
        <taxon>Sphingobacteriaceae</taxon>
        <taxon>Pedobacter</taxon>
    </lineage>
</organism>
<evidence type="ECO:0000313" key="1">
    <source>
        <dbReference type="EMBL" id="SMC46074.1"/>
    </source>
</evidence>
<proteinExistence type="predicted"/>
<name>A0A1W1ZCB5_9SPHI</name>
<accession>A0A1W1ZCB5</accession>
<dbReference type="AlphaFoldDB" id="A0A1W1ZCB5"/>
<dbReference type="Proteomes" id="UP000192756">
    <property type="component" value="Unassembled WGS sequence"/>
</dbReference>
<sequence>MNATRFNRLKTALLVTKTDWKIYDRCTVICRIASGEKAYKGAYSNII</sequence>
<protein>
    <submittedName>
        <fullName evidence="1">Uncharacterized protein</fullName>
    </submittedName>
</protein>
<evidence type="ECO:0000313" key="2">
    <source>
        <dbReference type="Proteomes" id="UP000192756"/>
    </source>
</evidence>
<reference evidence="2" key="1">
    <citation type="submission" date="2017-04" db="EMBL/GenBank/DDBJ databases">
        <authorList>
            <person name="Varghese N."/>
            <person name="Submissions S."/>
        </authorList>
    </citation>
    <scope>NUCLEOTIDE SEQUENCE [LARGE SCALE GENOMIC DNA]</scope>
    <source>
        <strain evidence="2">DSM 12126</strain>
    </source>
</reference>
<gene>
    <name evidence="1" type="ORF">SAMN04488524_0594</name>
</gene>
<dbReference type="STRING" id="151894.SAMN04488524_0594"/>
<dbReference type="EMBL" id="FWXT01000001">
    <property type="protein sequence ID" value="SMC46074.1"/>
    <property type="molecule type" value="Genomic_DNA"/>
</dbReference>